<dbReference type="RefSeq" id="WP_167170702.1">
    <property type="nucleotide sequence ID" value="NZ_BAAAOO010000004.1"/>
</dbReference>
<feature type="transmembrane region" description="Helical" evidence="1">
    <location>
        <begin position="60"/>
        <end position="82"/>
    </location>
</feature>
<accession>A0ABX0SJ18</accession>
<evidence type="ECO:0008006" key="4">
    <source>
        <dbReference type="Google" id="ProtNLM"/>
    </source>
</evidence>
<keyword evidence="1" id="KW-0812">Transmembrane</keyword>
<feature type="transmembrane region" description="Helical" evidence="1">
    <location>
        <begin position="37"/>
        <end position="54"/>
    </location>
</feature>
<keyword evidence="1" id="KW-1133">Transmembrane helix</keyword>
<evidence type="ECO:0000313" key="3">
    <source>
        <dbReference type="Proteomes" id="UP000749311"/>
    </source>
</evidence>
<dbReference type="Proteomes" id="UP000749311">
    <property type="component" value="Unassembled WGS sequence"/>
</dbReference>
<sequence>MTDQPVAPTSGGMLVSYSPVAIAQRAARFRSTLNRRTISLVISAVFSGVLWFFYRPGPATLFFWLLVGAVAYSLAQVIKLFVQLKWARKTTSQVPLGPAFQVDSLGIVLSTVPEGERIGWPDVSVVTGRNKSINPGPRLEFRWGSERSWSVPMIVLDVPPSAIDSALRAYSRGRFGLDLSAVDDVW</sequence>
<keyword evidence="1" id="KW-0472">Membrane</keyword>
<organism evidence="2 3">
    <name type="scientific">Brooklawnia cerclae</name>
    <dbReference type="NCBI Taxonomy" id="349934"/>
    <lineage>
        <taxon>Bacteria</taxon>
        <taxon>Bacillati</taxon>
        <taxon>Actinomycetota</taxon>
        <taxon>Actinomycetes</taxon>
        <taxon>Propionibacteriales</taxon>
        <taxon>Propionibacteriaceae</taxon>
        <taxon>Brooklawnia</taxon>
    </lineage>
</organism>
<gene>
    <name evidence="2" type="ORF">FB473_003087</name>
</gene>
<proteinExistence type="predicted"/>
<comment type="caution">
    <text evidence="2">The sequence shown here is derived from an EMBL/GenBank/DDBJ whole genome shotgun (WGS) entry which is preliminary data.</text>
</comment>
<evidence type="ECO:0000256" key="1">
    <source>
        <dbReference type="SAM" id="Phobius"/>
    </source>
</evidence>
<evidence type="ECO:0000313" key="2">
    <source>
        <dbReference type="EMBL" id="NIH58392.1"/>
    </source>
</evidence>
<dbReference type="EMBL" id="JAAMOZ010000003">
    <property type="protein sequence ID" value="NIH58392.1"/>
    <property type="molecule type" value="Genomic_DNA"/>
</dbReference>
<protein>
    <recommendedName>
        <fullName evidence="4">Photosystem I assembly protein Ycf4</fullName>
    </recommendedName>
</protein>
<name>A0ABX0SJ18_9ACTN</name>
<reference evidence="2 3" key="1">
    <citation type="submission" date="2020-02" db="EMBL/GenBank/DDBJ databases">
        <title>Sequencing the genomes of 1000 actinobacteria strains.</title>
        <authorList>
            <person name="Klenk H.-P."/>
        </authorList>
    </citation>
    <scope>NUCLEOTIDE SEQUENCE [LARGE SCALE GENOMIC DNA]</scope>
    <source>
        <strain evidence="2 3">DSM 19609</strain>
    </source>
</reference>
<keyword evidence="3" id="KW-1185">Reference proteome</keyword>